<dbReference type="InterPro" id="IPR045179">
    <property type="entry name" value="YgfZ/GcvT"/>
</dbReference>
<dbReference type="GO" id="GO:0016226">
    <property type="term" value="P:iron-sulfur cluster assembly"/>
    <property type="evidence" value="ECO:0007669"/>
    <property type="project" value="TreeGrafter"/>
</dbReference>
<dbReference type="OrthoDB" id="9796287at2"/>
<dbReference type="PIRSF" id="PIRSF006487">
    <property type="entry name" value="GcvT"/>
    <property type="match status" value="1"/>
</dbReference>
<reference evidence="2 3" key="1">
    <citation type="submission" date="2019-03" db="EMBL/GenBank/DDBJ databases">
        <title>Genomic Encyclopedia of Type Strains, Phase IV (KMG-IV): sequencing the most valuable type-strain genomes for metagenomic binning, comparative biology and taxonomic classification.</title>
        <authorList>
            <person name="Goeker M."/>
        </authorList>
    </citation>
    <scope>NUCLEOTIDE SEQUENCE [LARGE SCALE GENOMIC DNA]</scope>
    <source>
        <strain evidence="2 3">DSM 103923</strain>
    </source>
</reference>
<comment type="caution">
    <text evidence="2">The sequence shown here is derived from an EMBL/GenBank/DDBJ whole genome shotgun (WGS) entry which is preliminary data.</text>
</comment>
<sequence length="340" mass="37001">MIHAWSEYLQTQGAAIEGGAVKHFGAPAEELRTARDGLVVADLSHYGLIGFEGEDTQTFLHGQLTNDMRGLKPEAALFAGYCTAKGRLLANFLVFRRDAGVLLMLPEAVREAVQKKLSMFILRSKVKARDAGPEWVRLGLNGIGAREALVAAIGAAPQGMMSVLHTDSAFAVQLGDNRFDLFVQPDHAQRVWQALTTEARPVGAPAWDWLMIRAGVAMVLAPTQDQFVPQMLNMEVLHGISFQKGCYPGQEIVARTQYLGKIKRRTYLAHVEAAVRPGDELFSPDLPGQACGVIANAAPAPEGGSDVLAVMQVSSFEAGEVRWQRPDGPQLRFEPLPYSL</sequence>
<dbReference type="InterPro" id="IPR029043">
    <property type="entry name" value="GcvT/YgfZ_C"/>
</dbReference>
<dbReference type="InterPro" id="IPR006222">
    <property type="entry name" value="GCVT_N"/>
</dbReference>
<evidence type="ECO:0000313" key="2">
    <source>
        <dbReference type="EMBL" id="TCS72226.1"/>
    </source>
</evidence>
<dbReference type="Gene3D" id="3.30.70.1630">
    <property type="match status" value="1"/>
</dbReference>
<dbReference type="Gene3D" id="2.40.30.160">
    <property type="match status" value="1"/>
</dbReference>
<accession>A0A4R3JW12</accession>
<evidence type="ECO:0000259" key="1">
    <source>
        <dbReference type="Pfam" id="PF01571"/>
    </source>
</evidence>
<keyword evidence="3" id="KW-1185">Reference proteome</keyword>
<organism evidence="2 3">
    <name type="scientific">Sulfuritortus calidifontis</name>
    <dbReference type="NCBI Taxonomy" id="1914471"/>
    <lineage>
        <taxon>Bacteria</taxon>
        <taxon>Pseudomonadati</taxon>
        <taxon>Pseudomonadota</taxon>
        <taxon>Betaproteobacteria</taxon>
        <taxon>Nitrosomonadales</taxon>
        <taxon>Thiobacillaceae</taxon>
        <taxon>Sulfuritortus</taxon>
    </lineage>
</organism>
<gene>
    <name evidence="2" type="ORF">EDC61_106142</name>
</gene>
<feature type="domain" description="GCVT N-terminal" evidence="1">
    <location>
        <begin position="25"/>
        <end position="236"/>
    </location>
</feature>
<dbReference type="Proteomes" id="UP000295135">
    <property type="component" value="Unassembled WGS sequence"/>
</dbReference>
<dbReference type="InterPro" id="IPR017703">
    <property type="entry name" value="YgfZ/GCV_T_CS"/>
</dbReference>
<protein>
    <recommendedName>
        <fullName evidence="1">GCVT N-terminal domain-containing protein</fullName>
    </recommendedName>
</protein>
<dbReference type="EMBL" id="SLZY01000006">
    <property type="protein sequence ID" value="TCS72226.1"/>
    <property type="molecule type" value="Genomic_DNA"/>
</dbReference>
<dbReference type="SUPFAM" id="SSF101790">
    <property type="entry name" value="Aminomethyltransferase beta-barrel domain"/>
    <property type="match status" value="1"/>
</dbReference>
<dbReference type="NCBIfam" id="TIGR03317">
    <property type="entry name" value="ygfZ_signature"/>
    <property type="match status" value="1"/>
</dbReference>
<dbReference type="SUPFAM" id="SSF103025">
    <property type="entry name" value="Folate-binding domain"/>
    <property type="match status" value="1"/>
</dbReference>
<dbReference type="Pfam" id="PF01571">
    <property type="entry name" value="GCV_T"/>
    <property type="match status" value="1"/>
</dbReference>
<name>A0A4R3JW12_9PROT</name>
<proteinExistence type="predicted"/>
<dbReference type="PANTHER" id="PTHR22602:SF0">
    <property type="entry name" value="TRANSFERASE CAF17, MITOCHONDRIAL-RELATED"/>
    <property type="match status" value="1"/>
</dbReference>
<evidence type="ECO:0000313" key="3">
    <source>
        <dbReference type="Proteomes" id="UP000295135"/>
    </source>
</evidence>
<dbReference type="PANTHER" id="PTHR22602">
    <property type="entry name" value="TRANSFERASE CAF17, MITOCHONDRIAL-RELATED"/>
    <property type="match status" value="1"/>
</dbReference>
<dbReference type="Gene3D" id="3.30.70.1400">
    <property type="entry name" value="Aminomethyltransferase beta-barrel domains"/>
    <property type="match status" value="1"/>
</dbReference>
<dbReference type="AlphaFoldDB" id="A0A4R3JW12"/>